<organism evidence="1 2">
    <name type="scientific">Caerostris extrusa</name>
    <name type="common">Bark spider</name>
    <name type="synonym">Caerostris bankana</name>
    <dbReference type="NCBI Taxonomy" id="172846"/>
    <lineage>
        <taxon>Eukaryota</taxon>
        <taxon>Metazoa</taxon>
        <taxon>Ecdysozoa</taxon>
        <taxon>Arthropoda</taxon>
        <taxon>Chelicerata</taxon>
        <taxon>Arachnida</taxon>
        <taxon>Araneae</taxon>
        <taxon>Araneomorphae</taxon>
        <taxon>Entelegynae</taxon>
        <taxon>Araneoidea</taxon>
        <taxon>Araneidae</taxon>
        <taxon>Caerostris</taxon>
    </lineage>
</organism>
<accession>A0AAV4XHI9</accession>
<evidence type="ECO:0000313" key="1">
    <source>
        <dbReference type="EMBL" id="GIY94597.1"/>
    </source>
</evidence>
<reference evidence="1 2" key="1">
    <citation type="submission" date="2021-06" db="EMBL/GenBank/DDBJ databases">
        <title>Caerostris extrusa draft genome.</title>
        <authorList>
            <person name="Kono N."/>
            <person name="Arakawa K."/>
        </authorList>
    </citation>
    <scope>NUCLEOTIDE SEQUENCE [LARGE SCALE GENOMIC DNA]</scope>
</reference>
<protein>
    <submittedName>
        <fullName evidence="1">Uncharacterized protein</fullName>
    </submittedName>
</protein>
<gene>
    <name evidence="1" type="ORF">CEXT_73291</name>
</gene>
<evidence type="ECO:0000313" key="2">
    <source>
        <dbReference type="Proteomes" id="UP001054945"/>
    </source>
</evidence>
<keyword evidence="2" id="KW-1185">Reference proteome</keyword>
<dbReference type="AlphaFoldDB" id="A0AAV4XHI9"/>
<proteinExistence type="predicted"/>
<dbReference type="Proteomes" id="UP001054945">
    <property type="component" value="Unassembled WGS sequence"/>
</dbReference>
<sequence length="106" mass="12440">MRSQITFNFKIPFPYKEQIKLNFPKSGTKVVVRRKPQFDGNGAESIRNLHFFQEKTACKSPPLHSRAIKRYYPSFQQTIRERWIPPLMQATPSEAEGLMTENGRRL</sequence>
<name>A0AAV4XHI9_CAEEX</name>
<dbReference type="EMBL" id="BPLR01000408">
    <property type="protein sequence ID" value="GIY94597.1"/>
    <property type="molecule type" value="Genomic_DNA"/>
</dbReference>
<comment type="caution">
    <text evidence="1">The sequence shown here is derived from an EMBL/GenBank/DDBJ whole genome shotgun (WGS) entry which is preliminary data.</text>
</comment>